<sequence length="275" mass="31048">MIWNFPPEARRLFPVYRAEGEFLGRPSLFTTWVGESLVEYMKETRLSLYEVIGIAQDIMTACSYLHTFGILHNDIRPSNVCHDWNPPGHFVLIDFGRSMVLPKEEGRIELERLKEVEALVPGGVRLIGDPMYASIEALGYEVPSRRDDFVSLAYAIVHILHDSQHGPALPWIAKFWDADFVNDAVLQDLIDAKQGFIIDALPYAPSLLSSCMPVLRSPQSMSKAGKNVLPLIFAIRLPALSDLESYISRLHRSRIGVRGCRLQWRLGCVGRRGCL</sequence>
<evidence type="ECO:0000313" key="2">
    <source>
        <dbReference type="Proteomes" id="UP001055072"/>
    </source>
</evidence>
<gene>
    <name evidence="1" type="ORF">BDY19DRAFT_940470</name>
</gene>
<name>A0ACB8U6W5_9APHY</name>
<organism evidence="1 2">
    <name type="scientific">Irpex rosettiformis</name>
    <dbReference type="NCBI Taxonomy" id="378272"/>
    <lineage>
        <taxon>Eukaryota</taxon>
        <taxon>Fungi</taxon>
        <taxon>Dikarya</taxon>
        <taxon>Basidiomycota</taxon>
        <taxon>Agaricomycotina</taxon>
        <taxon>Agaricomycetes</taxon>
        <taxon>Polyporales</taxon>
        <taxon>Irpicaceae</taxon>
        <taxon>Irpex</taxon>
    </lineage>
</organism>
<dbReference type="Proteomes" id="UP001055072">
    <property type="component" value="Unassembled WGS sequence"/>
</dbReference>
<proteinExistence type="predicted"/>
<evidence type="ECO:0000313" key="1">
    <source>
        <dbReference type="EMBL" id="KAI0089710.1"/>
    </source>
</evidence>
<accession>A0ACB8U6W5</accession>
<dbReference type="EMBL" id="MU274909">
    <property type="protein sequence ID" value="KAI0089710.1"/>
    <property type="molecule type" value="Genomic_DNA"/>
</dbReference>
<reference evidence="1" key="1">
    <citation type="journal article" date="2021" name="Environ. Microbiol.">
        <title>Gene family expansions and transcriptome signatures uncover fungal adaptations to wood decay.</title>
        <authorList>
            <person name="Hage H."/>
            <person name="Miyauchi S."/>
            <person name="Viragh M."/>
            <person name="Drula E."/>
            <person name="Min B."/>
            <person name="Chaduli D."/>
            <person name="Navarro D."/>
            <person name="Favel A."/>
            <person name="Norest M."/>
            <person name="Lesage-Meessen L."/>
            <person name="Balint B."/>
            <person name="Merenyi Z."/>
            <person name="de Eugenio L."/>
            <person name="Morin E."/>
            <person name="Martinez A.T."/>
            <person name="Baldrian P."/>
            <person name="Stursova M."/>
            <person name="Martinez M.J."/>
            <person name="Novotny C."/>
            <person name="Magnuson J.K."/>
            <person name="Spatafora J.W."/>
            <person name="Maurice S."/>
            <person name="Pangilinan J."/>
            <person name="Andreopoulos W."/>
            <person name="LaButti K."/>
            <person name="Hundley H."/>
            <person name="Na H."/>
            <person name="Kuo A."/>
            <person name="Barry K."/>
            <person name="Lipzen A."/>
            <person name="Henrissat B."/>
            <person name="Riley R."/>
            <person name="Ahrendt S."/>
            <person name="Nagy L.G."/>
            <person name="Grigoriev I.V."/>
            <person name="Martin F."/>
            <person name="Rosso M.N."/>
        </authorList>
    </citation>
    <scope>NUCLEOTIDE SEQUENCE</scope>
    <source>
        <strain evidence="1">CBS 384.51</strain>
    </source>
</reference>
<protein>
    <submittedName>
        <fullName evidence="1">Kinase-like domain-containing protein</fullName>
    </submittedName>
</protein>
<keyword evidence="2" id="KW-1185">Reference proteome</keyword>
<comment type="caution">
    <text evidence="1">The sequence shown here is derived from an EMBL/GenBank/DDBJ whole genome shotgun (WGS) entry which is preliminary data.</text>
</comment>